<name>A0A4P9Y3A3_9FUNG</name>
<keyword evidence="2" id="KW-1185">Reference proteome</keyword>
<evidence type="ECO:0000313" key="1">
    <source>
        <dbReference type="EMBL" id="RKP13283.1"/>
    </source>
</evidence>
<dbReference type="Pfam" id="PF13344">
    <property type="entry name" value="Hydrolase_6"/>
    <property type="match status" value="1"/>
</dbReference>
<reference evidence="2" key="1">
    <citation type="journal article" date="2018" name="Nat. Microbiol.">
        <title>Leveraging single-cell genomics to expand the fungal tree of life.</title>
        <authorList>
            <person name="Ahrendt S.R."/>
            <person name="Quandt C.A."/>
            <person name="Ciobanu D."/>
            <person name="Clum A."/>
            <person name="Salamov A."/>
            <person name="Andreopoulos B."/>
            <person name="Cheng J.F."/>
            <person name="Woyke T."/>
            <person name="Pelin A."/>
            <person name="Henrissat B."/>
            <person name="Reynolds N.K."/>
            <person name="Benny G.L."/>
            <person name="Smith M.E."/>
            <person name="James T.Y."/>
            <person name="Grigoriev I.V."/>
        </authorList>
    </citation>
    <scope>NUCLEOTIDE SEQUENCE [LARGE SCALE GENOMIC DNA]</scope>
</reference>
<dbReference type="EMBL" id="KZ988060">
    <property type="protein sequence ID" value="RKP13283.1"/>
    <property type="molecule type" value="Genomic_DNA"/>
</dbReference>
<protein>
    <submittedName>
        <fullName evidence="1">N-acetylglucosamine-6-phosphate deacetylase</fullName>
    </submittedName>
</protein>
<dbReference type="Proteomes" id="UP000267251">
    <property type="component" value="Unassembled WGS sequence"/>
</dbReference>
<dbReference type="InterPro" id="IPR023214">
    <property type="entry name" value="HAD_sf"/>
</dbReference>
<dbReference type="CDD" id="cd07530">
    <property type="entry name" value="HAD_Pase_UmpH-like"/>
    <property type="match status" value="1"/>
</dbReference>
<dbReference type="OrthoDB" id="10251048at2759"/>
<dbReference type="PANTHER" id="PTHR19288:SF46">
    <property type="entry name" value="HALOACID DEHALOGENASE-LIKE HYDROLASE DOMAIN-CONTAINING PROTEIN 2"/>
    <property type="match status" value="1"/>
</dbReference>
<dbReference type="PANTHER" id="PTHR19288">
    <property type="entry name" value="4-NITROPHENYLPHOSPHATASE-RELATED"/>
    <property type="match status" value="1"/>
</dbReference>
<dbReference type="SUPFAM" id="SSF56784">
    <property type="entry name" value="HAD-like"/>
    <property type="match status" value="1"/>
</dbReference>
<dbReference type="GO" id="GO:0016791">
    <property type="term" value="F:phosphatase activity"/>
    <property type="evidence" value="ECO:0007669"/>
    <property type="project" value="TreeGrafter"/>
</dbReference>
<dbReference type="AlphaFoldDB" id="A0A4P9Y3A3"/>
<dbReference type="Pfam" id="PF13242">
    <property type="entry name" value="Hydrolase_like"/>
    <property type="match status" value="1"/>
</dbReference>
<dbReference type="InterPro" id="IPR036412">
    <property type="entry name" value="HAD-like_sf"/>
</dbReference>
<organism evidence="1 2">
    <name type="scientific">Piptocephalis cylindrospora</name>
    <dbReference type="NCBI Taxonomy" id="1907219"/>
    <lineage>
        <taxon>Eukaryota</taxon>
        <taxon>Fungi</taxon>
        <taxon>Fungi incertae sedis</taxon>
        <taxon>Zoopagomycota</taxon>
        <taxon>Zoopagomycotina</taxon>
        <taxon>Zoopagomycetes</taxon>
        <taxon>Zoopagales</taxon>
        <taxon>Piptocephalidaceae</taxon>
        <taxon>Piptocephalis</taxon>
    </lineage>
</organism>
<accession>A0A4P9Y3A3</accession>
<evidence type="ECO:0000313" key="2">
    <source>
        <dbReference type="Proteomes" id="UP000267251"/>
    </source>
</evidence>
<dbReference type="InterPro" id="IPR006357">
    <property type="entry name" value="HAD-SF_hydro_IIA"/>
</dbReference>
<proteinExistence type="predicted"/>
<sequence length="293" mass="32301">MIPPPSAPLSTQDDLVTLGEIREKKAFLIDMDGVIYHGSKLLPGAPEFVRWMQKTNKKFLFLTNNPAYTPRELQEKLQRLGIAVEESNFFTSCLATAKFLQHQSPKGGSCFVIGHPALTYALYEHGFTMNETNPDYVVVGEGRLFNYDNVQKACHLVHQGARLIGANPDQNSPGEGGLIDPACGAFTGCIEQATGRMAFYCGKPCSVMMRYAQRILGTNRREVCIIGDRMDTDILGGINSEMDSVLVLSGISSIESYPTYPFQPTLVLEGVFQIPPHDDTTSERGEGQGEERK</sequence>
<dbReference type="GO" id="GO:0005737">
    <property type="term" value="C:cytoplasm"/>
    <property type="evidence" value="ECO:0007669"/>
    <property type="project" value="TreeGrafter"/>
</dbReference>
<gene>
    <name evidence="1" type="ORF">BJ684DRAFT_20212</name>
</gene>
<dbReference type="Gene3D" id="3.40.50.1000">
    <property type="entry name" value="HAD superfamily/HAD-like"/>
    <property type="match status" value="2"/>
</dbReference>
<dbReference type="NCBIfam" id="TIGR01460">
    <property type="entry name" value="HAD-SF-IIA"/>
    <property type="match status" value="1"/>
</dbReference>